<keyword evidence="5 9" id="KW-0067">ATP-binding</keyword>
<sequence>MCGIVGVLDPDLNPATAPTMLGAMAATILHRGPDDVGMVVLDYIGLAMRRLAILDLAHGHQPMASPDGRYTIVLNGEIYNHAQLRPELAAQGWGFSTTSDTEVLLAAWALMGRDCLPRLNGMFAFAVWDGREGTLTLARDRLGVKPLYYYHRGGRLLFASEIKALLASGLVDRELDPRGLWDYLTFRYVPGPGSIWRDVAKLPPGHLLTVEPGGEPAIERWWDIPYAEPTRIRSSRRLQDEFTLLFSDAVRLRMLADVPVGILLSGGLDSSAVAAAAAESGCGRVDTFSVAFADSPATDELPYARQVAAALGLNHTEVVIGRNEFMDTLPSFVHHTDEPLADLASVPLYHVCRLARGSAKVVLSGEGADEILAGYDFDRVVGDWDRAFPMPTWWRRRLGVRRADPLAADPPPHMTNYLSSADKTAMFRQPVECADSMTRVRTTMNRCGSGEPLNRMLYVYCQDWLVEDLLMKADRMSMAVSLELRTPFLDYRLVEWAAGAPTSVKVGRDEAGDWCTKAVLRQYAATRLPREIVNRPKQGFPVPVYDWLSGPLRDWARDCLAGGGRLSNWLDPTAVAAMVERGTAEEAPMMDRHRLWNLLILDMWVREWMPRC</sequence>
<evidence type="ECO:0000256" key="7">
    <source>
        <dbReference type="ARBA" id="ARBA00048741"/>
    </source>
</evidence>
<evidence type="ECO:0000313" key="13">
    <source>
        <dbReference type="Proteomes" id="UP000251075"/>
    </source>
</evidence>
<comment type="caution">
    <text evidence="12">The sequence shown here is derived from an EMBL/GenBank/DDBJ whole genome shotgun (WGS) entry which is preliminary data.</text>
</comment>
<comment type="pathway">
    <text evidence="1">Amino-acid biosynthesis; L-asparagine biosynthesis; L-asparagine from L-aspartate (L-Gln route): step 1/1.</text>
</comment>
<dbReference type="PANTHER" id="PTHR43284:SF1">
    <property type="entry name" value="ASPARAGINE SYNTHETASE"/>
    <property type="match status" value="1"/>
</dbReference>
<dbReference type="InterPro" id="IPR014729">
    <property type="entry name" value="Rossmann-like_a/b/a_fold"/>
</dbReference>
<dbReference type="EC" id="6.3.5.4" evidence="3"/>
<feature type="site" description="Important for beta-aspartyl-AMP intermediate formation" evidence="10">
    <location>
        <position position="366"/>
    </location>
</feature>
<dbReference type="SUPFAM" id="SSF56235">
    <property type="entry name" value="N-terminal nucleophile aminohydrolases (Ntn hydrolases)"/>
    <property type="match status" value="1"/>
</dbReference>
<dbReference type="InterPro" id="IPR006426">
    <property type="entry name" value="Asn_synth_AEB"/>
</dbReference>
<evidence type="ECO:0000256" key="10">
    <source>
        <dbReference type="PIRSR" id="PIRSR001589-3"/>
    </source>
</evidence>
<feature type="binding site" evidence="9">
    <location>
        <position position="263"/>
    </location>
    <ligand>
        <name>ATP</name>
        <dbReference type="ChEBI" id="CHEBI:30616"/>
    </ligand>
</feature>
<dbReference type="PANTHER" id="PTHR43284">
    <property type="entry name" value="ASPARAGINE SYNTHETASE (GLUTAMINE-HYDROLYZING)"/>
    <property type="match status" value="1"/>
</dbReference>
<dbReference type="Pfam" id="PF00733">
    <property type="entry name" value="Asn_synthase"/>
    <property type="match status" value="1"/>
</dbReference>
<comment type="catalytic activity">
    <reaction evidence="7">
        <text>L-aspartate + L-glutamine + ATP + H2O = L-asparagine + L-glutamate + AMP + diphosphate + H(+)</text>
        <dbReference type="Rhea" id="RHEA:12228"/>
        <dbReference type="ChEBI" id="CHEBI:15377"/>
        <dbReference type="ChEBI" id="CHEBI:15378"/>
        <dbReference type="ChEBI" id="CHEBI:29985"/>
        <dbReference type="ChEBI" id="CHEBI:29991"/>
        <dbReference type="ChEBI" id="CHEBI:30616"/>
        <dbReference type="ChEBI" id="CHEBI:33019"/>
        <dbReference type="ChEBI" id="CHEBI:58048"/>
        <dbReference type="ChEBI" id="CHEBI:58359"/>
        <dbReference type="ChEBI" id="CHEBI:456215"/>
        <dbReference type="EC" id="6.3.5.4"/>
    </reaction>
</comment>
<evidence type="ECO:0000256" key="9">
    <source>
        <dbReference type="PIRSR" id="PIRSR001589-2"/>
    </source>
</evidence>
<dbReference type="SUPFAM" id="SSF52402">
    <property type="entry name" value="Adenine nucleotide alpha hydrolases-like"/>
    <property type="match status" value="1"/>
</dbReference>
<evidence type="ECO:0000256" key="4">
    <source>
        <dbReference type="ARBA" id="ARBA00022741"/>
    </source>
</evidence>
<evidence type="ECO:0000256" key="2">
    <source>
        <dbReference type="ARBA" id="ARBA00005752"/>
    </source>
</evidence>
<proteinExistence type="inferred from homology"/>
<evidence type="ECO:0000256" key="1">
    <source>
        <dbReference type="ARBA" id="ARBA00005187"/>
    </source>
</evidence>
<keyword evidence="6 8" id="KW-0315">Glutamine amidotransferase</keyword>
<protein>
    <recommendedName>
        <fullName evidence="3">asparagine synthase (glutamine-hydrolyzing)</fullName>
        <ecNumber evidence="3">6.3.5.4</ecNumber>
    </recommendedName>
</protein>
<dbReference type="GO" id="GO:0005524">
    <property type="term" value="F:ATP binding"/>
    <property type="evidence" value="ECO:0007669"/>
    <property type="project" value="UniProtKB-KW"/>
</dbReference>
<keyword evidence="13" id="KW-1185">Reference proteome</keyword>
<evidence type="ECO:0000256" key="8">
    <source>
        <dbReference type="PIRSR" id="PIRSR001589-1"/>
    </source>
</evidence>
<dbReference type="CDD" id="cd01991">
    <property type="entry name" value="Asn_synthase_B_C"/>
    <property type="match status" value="1"/>
</dbReference>
<dbReference type="Proteomes" id="UP000251075">
    <property type="component" value="Unassembled WGS sequence"/>
</dbReference>
<feature type="active site" description="For GATase activity" evidence="8">
    <location>
        <position position="2"/>
    </location>
</feature>
<evidence type="ECO:0000256" key="6">
    <source>
        <dbReference type="ARBA" id="ARBA00022962"/>
    </source>
</evidence>
<evidence type="ECO:0000256" key="3">
    <source>
        <dbReference type="ARBA" id="ARBA00012737"/>
    </source>
</evidence>
<dbReference type="AlphaFoldDB" id="A0A364NXN6"/>
<dbReference type="PROSITE" id="PS51278">
    <property type="entry name" value="GATASE_TYPE_2"/>
    <property type="match status" value="1"/>
</dbReference>
<dbReference type="Gene3D" id="3.60.20.10">
    <property type="entry name" value="Glutamine Phosphoribosylpyrophosphate, subunit 1, domain 1"/>
    <property type="match status" value="1"/>
</dbReference>
<feature type="binding site" evidence="9">
    <location>
        <position position="100"/>
    </location>
    <ligand>
        <name>L-glutamine</name>
        <dbReference type="ChEBI" id="CHEBI:58359"/>
    </ligand>
</feature>
<keyword evidence="8" id="KW-0028">Amino-acid biosynthesis</keyword>
<dbReference type="Gene3D" id="3.40.50.620">
    <property type="entry name" value="HUPs"/>
    <property type="match status" value="1"/>
</dbReference>
<dbReference type="PIRSF" id="PIRSF001589">
    <property type="entry name" value="Asn_synthetase_glu-h"/>
    <property type="match status" value="1"/>
</dbReference>
<dbReference type="EMBL" id="PGTO01000007">
    <property type="protein sequence ID" value="RAU21826.1"/>
    <property type="molecule type" value="Genomic_DNA"/>
</dbReference>
<dbReference type="RefSeq" id="WP_112144598.1">
    <property type="nucleotide sequence ID" value="NZ_PGTO01000007.1"/>
</dbReference>
<keyword evidence="8" id="KW-0061">Asparagine biosynthesis</keyword>
<dbReference type="InterPro" id="IPR017932">
    <property type="entry name" value="GATase_2_dom"/>
</dbReference>
<evidence type="ECO:0000259" key="11">
    <source>
        <dbReference type="PROSITE" id="PS51278"/>
    </source>
</evidence>
<dbReference type="GO" id="GO:0005829">
    <property type="term" value="C:cytosol"/>
    <property type="evidence" value="ECO:0007669"/>
    <property type="project" value="TreeGrafter"/>
</dbReference>
<feature type="domain" description="Glutamine amidotransferase type-2" evidence="11">
    <location>
        <begin position="2"/>
        <end position="213"/>
    </location>
</feature>
<name>A0A364NXN6_9PROT</name>
<dbReference type="InterPro" id="IPR001962">
    <property type="entry name" value="Asn_synthase"/>
</dbReference>
<dbReference type="GO" id="GO:0006529">
    <property type="term" value="P:asparagine biosynthetic process"/>
    <property type="evidence" value="ECO:0007669"/>
    <property type="project" value="UniProtKB-KW"/>
</dbReference>
<feature type="binding site" evidence="9">
    <location>
        <position position="290"/>
    </location>
    <ligand>
        <name>ATP</name>
        <dbReference type="ChEBI" id="CHEBI:30616"/>
    </ligand>
</feature>
<feature type="binding site" evidence="9">
    <location>
        <begin position="364"/>
        <end position="365"/>
    </location>
    <ligand>
        <name>ATP</name>
        <dbReference type="ChEBI" id="CHEBI:30616"/>
    </ligand>
</feature>
<dbReference type="NCBIfam" id="TIGR01536">
    <property type="entry name" value="asn_synth_AEB"/>
    <property type="match status" value="1"/>
</dbReference>
<dbReference type="CDD" id="cd00712">
    <property type="entry name" value="AsnB"/>
    <property type="match status" value="1"/>
</dbReference>
<evidence type="ECO:0000256" key="5">
    <source>
        <dbReference type="ARBA" id="ARBA00022840"/>
    </source>
</evidence>
<dbReference type="OrthoDB" id="9763290at2"/>
<dbReference type="GO" id="GO:0004066">
    <property type="term" value="F:asparagine synthase (glutamine-hydrolyzing) activity"/>
    <property type="evidence" value="ECO:0007669"/>
    <property type="project" value="UniProtKB-EC"/>
</dbReference>
<dbReference type="InterPro" id="IPR029055">
    <property type="entry name" value="Ntn_hydrolases_N"/>
</dbReference>
<evidence type="ECO:0000313" key="12">
    <source>
        <dbReference type="EMBL" id="RAU21826.1"/>
    </source>
</evidence>
<dbReference type="InterPro" id="IPR033738">
    <property type="entry name" value="AsnB_N"/>
</dbReference>
<comment type="similarity">
    <text evidence="2">Belongs to the asparagine synthetase family.</text>
</comment>
<reference evidence="12 13" key="1">
    <citation type="submission" date="2017-11" db="EMBL/GenBank/DDBJ databases">
        <title>Draft genome sequence of magnetotactic bacterium Magnetospirillum kuznetsovii LBB-42.</title>
        <authorList>
            <person name="Grouzdev D.S."/>
            <person name="Rysina M.S."/>
            <person name="Baslerov R.V."/>
            <person name="Koziaeva V."/>
        </authorList>
    </citation>
    <scope>NUCLEOTIDE SEQUENCE [LARGE SCALE GENOMIC DNA]</scope>
    <source>
        <strain evidence="12 13">LBB-42</strain>
    </source>
</reference>
<keyword evidence="4 9" id="KW-0547">Nucleotide-binding</keyword>
<accession>A0A364NXN6</accession>
<dbReference type="InterPro" id="IPR051786">
    <property type="entry name" value="ASN_synthetase/amidase"/>
</dbReference>
<organism evidence="12 13">
    <name type="scientific">Paramagnetospirillum kuznetsovii</name>
    <dbReference type="NCBI Taxonomy" id="2053833"/>
    <lineage>
        <taxon>Bacteria</taxon>
        <taxon>Pseudomonadati</taxon>
        <taxon>Pseudomonadota</taxon>
        <taxon>Alphaproteobacteria</taxon>
        <taxon>Rhodospirillales</taxon>
        <taxon>Magnetospirillaceae</taxon>
        <taxon>Paramagnetospirillum</taxon>
    </lineage>
</organism>
<gene>
    <name evidence="12" type="primary">asnB</name>
    <name evidence="12" type="ORF">CU669_11000</name>
</gene>
<dbReference type="Pfam" id="PF13537">
    <property type="entry name" value="GATase_7"/>
    <property type="match status" value="1"/>
</dbReference>